<name>G2QVR5_THETT</name>
<feature type="compositionally biased region" description="Basic and acidic residues" evidence="1">
    <location>
        <begin position="51"/>
        <end position="62"/>
    </location>
</feature>
<proteinExistence type="predicted"/>
<feature type="region of interest" description="Disordered" evidence="1">
    <location>
        <begin position="41"/>
        <end position="62"/>
    </location>
</feature>
<evidence type="ECO:0000256" key="1">
    <source>
        <dbReference type="SAM" id="MobiDB-lite"/>
    </source>
</evidence>
<dbReference type="Proteomes" id="UP000008181">
    <property type="component" value="Chromosome 1"/>
</dbReference>
<accession>G2QVR5</accession>
<dbReference type="RefSeq" id="XP_003650182.1">
    <property type="nucleotide sequence ID" value="XM_003650134.1"/>
</dbReference>
<reference evidence="2 3" key="1">
    <citation type="journal article" date="2011" name="Nat. Biotechnol.">
        <title>Comparative genomic analysis of the thermophilic biomass-degrading fungi Myceliophthora thermophila and Thielavia terrestris.</title>
        <authorList>
            <person name="Berka R.M."/>
            <person name="Grigoriev I.V."/>
            <person name="Otillar R."/>
            <person name="Salamov A."/>
            <person name="Grimwood J."/>
            <person name="Reid I."/>
            <person name="Ishmael N."/>
            <person name="John T."/>
            <person name="Darmond C."/>
            <person name="Moisan M.-C."/>
            <person name="Henrissat B."/>
            <person name="Coutinho P.M."/>
            <person name="Lombard V."/>
            <person name="Natvig D.O."/>
            <person name="Lindquist E."/>
            <person name="Schmutz J."/>
            <person name="Lucas S."/>
            <person name="Harris P."/>
            <person name="Powlowski J."/>
            <person name="Bellemare A."/>
            <person name="Taylor D."/>
            <person name="Butler G."/>
            <person name="de Vries R.P."/>
            <person name="Allijn I.E."/>
            <person name="van den Brink J."/>
            <person name="Ushinsky S."/>
            <person name="Storms R."/>
            <person name="Powell A.J."/>
            <person name="Paulsen I.T."/>
            <person name="Elbourne L.D.H."/>
            <person name="Baker S.E."/>
            <person name="Magnuson J."/>
            <person name="LaBoissiere S."/>
            <person name="Clutterbuck A.J."/>
            <person name="Martinez D."/>
            <person name="Wogulis M."/>
            <person name="de Leon A.L."/>
            <person name="Rey M.W."/>
            <person name="Tsang A."/>
        </authorList>
    </citation>
    <scope>NUCLEOTIDE SEQUENCE [LARGE SCALE GENOMIC DNA]</scope>
    <source>
        <strain evidence="3">ATCC 38088 / NRRL 8126</strain>
    </source>
</reference>
<evidence type="ECO:0000313" key="3">
    <source>
        <dbReference type="Proteomes" id="UP000008181"/>
    </source>
</evidence>
<dbReference type="AlphaFoldDB" id="G2QVR5"/>
<protein>
    <submittedName>
        <fullName evidence="2">Uncharacterized protein</fullName>
    </submittedName>
</protein>
<gene>
    <name evidence="2" type="ORF">THITE_2109440</name>
</gene>
<dbReference type="HOGENOM" id="CLU_2905746_0_0_1"/>
<sequence>MVQVDHIWHLATSVPAYRKQEALGDAHAERLEYEAWGSVSTPSQAFSKGRNAVERRDRTVLG</sequence>
<dbReference type="KEGG" id="ttt:THITE_2109440"/>
<dbReference type="GeneID" id="11515501"/>
<evidence type="ECO:0000313" key="2">
    <source>
        <dbReference type="EMBL" id="AEO63846.1"/>
    </source>
</evidence>
<dbReference type="EMBL" id="CP003009">
    <property type="protein sequence ID" value="AEO63846.1"/>
    <property type="molecule type" value="Genomic_DNA"/>
</dbReference>
<keyword evidence="3" id="KW-1185">Reference proteome</keyword>
<organism evidence="2 3">
    <name type="scientific">Thermothielavioides terrestris (strain ATCC 38088 / NRRL 8126)</name>
    <name type="common">Thielavia terrestris</name>
    <dbReference type="NCBI Taxonomy" id="578455"/>
    <lineage>
        <taxon>Eukaryota</taxon>
        <taxon>Fungi</taxon>
        <taxon>Dikarya</taxon>
        <taxon>Ascomycota</taxon>
        <taxon>Pezizomycotina</taxon>
        <taxon>Sordariomycetes</taxon>
        <taxon>Sordariomycetidae</taxon>
        <taxon>Sordariales</taxon>
        <taxon>Chaetomiaceae</taxon>
        <taxon>Thermothielavioides</taxon>
        <taxon>Thermothielavioides terrestris</taxon>
    </lineage>
</organism>